<dbReference type="GO" id="GO:0016740">
    <property type="term" value="F:transferase activity"/>
    <property type="evidence" value="ECO:0007669"/>
    <property type="project" value="UniProtKB-KW"/>
</dbReference>
<dbReference type="GO" id="GO:0008360">
    <property type="term" value="P:regulation of cell shape"/>
    <property type="evidence" value="ECO:0007669"/>
    <property type="project" value="UniProtKB-UniRule"/>
</dbReference>
<evidence type="ECO:0000256" key="5">
    <source>
        <dbReference type="ARBA" id="ARBA00022984"/>
    </source>
</evidence>
<evidence type="ECO:0000256" key="1">
    <source>
        <dbReference type="ARBA" id="ARBA00004752"/>
    </source>
</evidence>
<name>A0A5R8KKK8_9BACT</name>
<dbReference type="InterPro" id="IPR038063">
    <property type="entry name" value="Transpep_catalytic_dom"/>
</dbReference>
<evidence type="ECO:0000313" key="10">
    <source>
        <dbReference type="Proteomes" id="UP000306196"/>
    </source>
</evidence>
<keyword evidence="5 7" id="KW-0573">Peptidoglycan synthesis</keyword>
<dbReference type="PANTHER" id="PTHR36699:SF1">
    <property type="entry name" value="L,D-TRANSPEPTIDASE YAFK-RELATED"/>
    <property type="match status" value="1"/>
</dbReference>
<comment type="similarity">
    <text evidence="2">Belongs to the YkuD family.</text>
</comment>
<evidence type="ECO:0000313" key="9">
    <source>
        <dbReference type="EMBL" id="TLD72864.1"/>
    </source>
</evidence>
<evidence type="ECO:0000256" key="7">
    <source>
        <dbReference type="PROSITE-ProRule" id="PRU01373"/>
    </source>
</evidence>
<dbReference type="PROSITE" id="PS52029">
    <property type="entry name" value="LD_TPASE"/>
    <property type="match status" value="1"/>
</dbReference>
<keyword evidence="3" id="KW-0808">Transferase</keyword>
<dbReference type="OrthoDB" id="9809748at2"/>
<organism evidence="9 10">
    <name type="scientific">Phragmitibacter flavus</name>
    <dbReference type="NCBI Taxonomy" id="2576071"/>
    <lineage>
        <taxon>Bacteria</taxon>
        <taxon>Pseudomonadati</taxon>
        <taxon>Verrucomicrobiota</taxon>
        <taxon>Verrucomicrobiia</taxon>
        <taxon>Verrucomicrobiales</taxon>
        <taxon>Verrucomicrobiaceae</taxon>
        <taxon>Phragmitibacter</taxon>
    </lineage>
</organism>
<dbReference type="PANTHER" id="PTHR36699">
    <property type="entry name" value="LD-TRANSPEPTIDASE"/>
    <property type="match status" value="1"/>
</dbReference>
<accession>A0A5R8KKK8</accession>
<evidence type="ECO:0000256" key="4">
    <source>
        <dbReference type="ARBA" id="ARBA00022960"/>
    </source>
</evidence>
<dbReference type="UniPathway" id="UPA00219"/>
<gene>
    <name evidence="9" type="ORF">FEM03_00705</name>
</gene>
<dbReference type="EMBL" id="VAUV01000001">
    <property type="protein sequence ID" value="TLD72864.1"/>
    <property type="molecule type" value="Genomic_DNA"/>
</dbReference>
<protein>
    <submittedName>
        <fullName evidence="9">Murein L,D-transpeptidase</fullName>
    </submittedName>
</protein>
<evidence type="ECO:0000256" key="6">
    <source>
        <dbReference type="ARBA" id="ARBA00023316"/>
    </source>
</evidence>
<proteinExistence type="inferred from homology"/>
<keyword evidence="4 7" id="KW-0133">Cell shape</keyword>
<dbReference type="GO" id="GO:0009252">
    <property type="term" value="P:peptidoglycan biosynthetic process"/>
    <property type="evidence" value="ECO:0007669"/>
    <property type="project" value="UniProtKB-UniPathway"/>
</dbReference>
<feature type="active site" description="Nucleophile" evidence="7">
    <location>
        <position position="126"/>
    </location>
</feature>
<keyword evidence="10" id="KW-1185">Reference proteome</keyword>
<comment type="pathway">
    <text evidence="1 7">Cell wall biogenesis; peptidoglycan biosynthesis.</text>
</comment>
<sequence>MKDVHERVKPVLATELEAEGSSLGTPVFLRVFKESREMELWMKVSSDWTRFRNYRIAAMSGELGPKLKEGDRQAPEGFYAVRASALNPRSAFHLSFDIGYPNAYDRFHDRTGTHIMVHGNEVSLGCFAMTDPMVEEIYLLVSEALKAGQKEVPVHVFPFRMTEQRMLAAGGHSSREFWENLREGYELFDRDREVPVMGVKDGRYVVEK</sequence>
<dbReference type="CDD" id="cd16913">
    <property type="entry name" value="YkuD_like"/>
    <property type="match status" value="1"/>
</dbReference>
<dbReference type="AlphaFoldDB" id="A0A5R8KKK8"/>
<comment type="caution">
    <text evidence="9">The sequence shown here is derived from an EMBL/GenBank/DDBJ whole genome shotgun (WGS) entry which is preliminary data.</text>
</comment>
<dbReference type="Pfam" id="PF03734">
    <property type="entry name" value="YkuD"/>
    <property type="match status" value="1"/>
</dbReference>
<dbReference type="GO" id="GO:0004180">
    <property type="term" value="F:carboxypeptidase activity"/>
    <property type="evidence" value="ECO:0007669"/>
    <property type="project" value="UniProtKB-ARBA"/>
</dbReference>
<feature type="domain" description="L,D-TPase catalytic" evidence="8">
    <location>
        <begin position="27"/>
        <end position="157"/>
    </location>
</feature>
<evidence type="ECO:0000256" key="3">
    <source>
        <dbReference type="ARBA" id="ARBA00022679"/>
    </source>
</evidence>
<evidence type="ECO:0000256" key="2">
    <source>
        <dbReference type="ARBA" id="ARBA00005992"/>
    </source>
</evidence>
<feature type="active site" description="Proton donor/acceptor" evidence="7">
    <location>
        <position position="118"/>
    </location>
</feature>
<reference evidence="9 10" key="1">
    <citation type="submission" date="2019-05" db="EMBL/GenBank/DDBJ databases">
        <title>Verrucobacter flavum gen. nov., sp. nov. a new member of the family Verrucomicrobiaceae.</title>
        <authorList>
            <person name="Szuroczki S."/>
            <person name="Abbaszade G."/>
            <person name="Szabo A."/>
            <person name="Felfoldi T."/>
            <person name="Schumann P."/>
            <person name="Boka K."/>
            <person name="Keki Z."/>
            <person name="Toumi M."/>
            <person name="Toth E."/>
        </authorList>
    </citation>
    <scope>NUCLEOTIDE SEQUENCE [LARGE SCALE GENOMIC DNA]</scope>
    <source>
        <strain evidence="9 10">MG-N-17</strain>
    </source>
</reference>
<keyword evidence="6 7" id="KW-0961">Cell wall biogenesis/degradation</keyword>
<dbReference type="Proteomes" id="UP000306196">
    <property type="component" value="Unassembled WGS sequence"/>
</dbReference>
<dbReference type="InterPro" id="IPR005490">
    <property type="entry name" value="LD_TPept_cat_dom"/>
</dbReference>
<evidence type="ECO:0000259" key="8">
    <source>
        <dbReference type="PROSITE" id="PS52029"/>
    </source>
</evidence>
<dbReference type="GO" id="GO:0071555">
    <property type="term" value="P:cell wall organization"/>
    <property type="evidence" value="ECO:0007669"/>
    <property type="project" value="UniProtKB-UniRule"/>
</dbReference>
<dbReference type="SUPFAM" id="SSF141523">
    <property type="entry name" value="L,D-transpeptidase catalytic domain-like"/>
    <property type="match status" value="1"/>
</dbReference>